<dbReference type="AlphaFoldDB" id="A0A2I0UT94"/>
<gene>
    <name evidence="1" type="ORF">llap_423</name>
</gene>
<keyword evidence="1" id="KW-0548">Nucleotidyltransferase</keyword>
<organism evidence="1 2">
    <name type="scientific">Limosa lapponica baueri</name>
    <dbReference type="NCBI Taxonomy" id="1758121"/>
    <lineage>
        <taxon>Eukaryota</taxon>
        <taxon>Metazoa</taxon>
        <taxon>Chordata</taxon>
        <taxon>Craniata</taxon>
        <taxon>Vertebrata</taxon>
        <taxon>Euteleostomi</taxon>
        <taxon>Archelosauria</taxon>
        <taxon>Archosauria</taxon>
        <taxon>Dinosauria</taxon>
        <taxon>Saurischia</taxon>
        <taxon>Theropoda</taxon>
        <taxon>Coelurosauria</taxon>
        <taxon>Aves</taxon>
        <taxon>Neognathae</taxon>
        <taxon>Neoaves</taxon>
        <taxon>Charadriiformes</taxon>
        <taxon>Scolopacidae</taxon>
        <taxon>Limosa</taxon>
    </lineage>
</organism>
<keyword evidence="1" id="KW-0808">Transferase</keyword>
<evidence type="ECO:0000313" key="1">
    <source>
        <dbReference type="EMBL" id="PKU49238.1"/>
    </source>
</evidence>
<proteinExistence type="predicted"/>
<reference evidence="2" key="1">
    <citation type="submission" date="2017-11" db="EMBL/GenBank/DDBJ databases">
        <authorList>
            <person name="Lima N.C."/>
            <person name="Parody-Merino A.M."/>
            <person name="Battley P.F."/>
            <person name="Fidler A.E."/>
            <person name="Prosdocimi F."/>
        </authorList>
    </citation>
    <scope>NUCLEOTIDE SEQUENCE [LARGE SCALE GENOMIC DNA]</scope>
</reference>
<keyword evidence="2" id="KW-1185">Reference proteome</keyword>
<name>A0A2I0UT94_LIMLA</name>
<keyword evidence="1" id="KW-0695">RNA-directed DNA polymerase</keyword>
<protein>
    <submittedName>
        <fullName evidence="1">Rna-directed dna polymerase from mobile element jockey-like</fullName>
    </submittedName>
</protein>
<dbReference type="PANTHER" id="PTHR33332">
    <property type="entry name" value="REVERSE TRANSCRIPTASE DOMAIN-CONTAINING PROTEIN"/>
    <property type="match status" value="1"/>
</dbReference>
<dbReference type="EMBL" id="KZ505640">
    <property type="protein sequence ID" value="PKU49238.1"/>
    <property type="molecule type" value="Genomic_DNA"/>
</dbReference>
<dbReference type="GO" id="GO:0003964">
    <property type="term" value="F:RNA-directed DNA polymerase activity"/>
    <property type="evidence" value="ECO:0007669"/>
    <property type="project" value="UniProtKB-KW"/>
</dbReference>
<reference evidence="2" key="2">
    <citation type="submission" date="2017-12" db="EMBL/GenBank/DDBJ databases">
        <title>Genome sequence of the Bar-tailed Godwit (Limosa lapponica baueri).</title>
        <authorList>
            <person name="Lima N.C.B."/>
            <person name="Parody-Merino A.M."/>
            <person name="Battley P.F."/>
            <person name="Fidler A.E."/>
            <person name="Prosdocimi F."/>
        </authorList>
    </citation>
    <scope>NUCLEOTIDE SEQUENCE [LARGE SCALE GENOMIC DNA]</scope>
</reference>
<sequence length="161" mass="18177">MLKTTQPYNSLPVNILASLSVHHLDCAEARQGSAHELGASLCLHSFPVMLQTARRIREIQEALGPVLFNIFLNDLDEGIKCTLRMFADNTRLGRNVDLLEGRKTLQRDLDRLDPWDEANGMGFYRAKCWVLHLGHNNSMQHCSIGGEWLESCLAENDLNMS</sequence>
<evidence type="ECO:0000313" key="2">
    <source>
        <dbReference type="Proteomes" id="UP000233556"/>
    </source>
</evidence>
<accession>A0A2I0UT94</accession>
<dbReference type="Proteomes" id="UP000233556">
    <property type="component" value="Unassembled WGS sequence"/>
</dbReference>
<dbReference type="OrthoDB" id="416454at2759"/>